<dbReference type="AlphaFoldDB" id="A0A9J6ZT71"/>
<evidence type="ECO:0000256" key="6">
    <source>
        <dbReference type="ARBA" id="ARBA00023002"/>
    </source>
</evidence>
<dbReference type="NCBIfam" id="NF005741">
    <property type="entry name" value="PRK07565.1"/>
    <property type="match status" value="1"/>
</dbReference>
<evidence type="ECO:0000256" key="4">
    <source>
        <dbReference type="ARBA" id="ARBA00022643"/>
    </source>
</evidence>
<keyword evidence="3" id="KW-0285">Flavoprotein</keyword>
<dbReference type="InterPro" id="IPR050074">
    <property type="entry name" value="DHO_dehydrogenase"/>
</dbReference>
<dbReference type="InterPro" id="IPR012135">
    <property type="entry name" value="Dihydroorotate_DH_1_2"/>
</dbReference>
<reference evidence="8" key="1">
    <citation type="submission" date="2022-05" db="EMBL/GenBank/DDBJ databases">
        <authorList>
            <person name="Sun X."/>
        </authorList>
    </citation>
    <scope>NUCLEOTIDE SEQUENCE</scope>
    <source>
        <strain evidence="8">Ai-910</strain>
    </source>
</reference>
<dbReference type="Gene3D" id="3.20.20.70">
    <property type="entry name" value="Aldolase class I"/>
    <property type="match status" value="1"/>
</dbReference>
<feature type="domain" description="Dihydroorotate dehydrogenase catalytic" evidence="7">
    <location>
        <begin position="97"/>
        <end position="289"/>
    </location>
</feature>
<dbReference type="PIRSF" id="PIRSF000164">
    <property type="entry name" value="DHO_oxidase"/>
    <property type="match status" value="1"/>
</dbReference>
<dbReference type="SUPFAM" id="SSF51395">
    <property type="entry name" value="FMN-linked oxidoreductases"/>
    <property type="match status" value="1"/>
</dbReference>
<dbReference type="RefSeq" id="WP_250725164.1">
    <property type="nucleotide sequence ID" value="NZ_CP098400.1"/>
</dbReference>
<dbReference type="InterPro" id="IPR013785">
    <property type="entry name" value="Aldolase_TIM"/>
</dbReference>
<dbReference type="PANTHER" id="PTHR48109">
    <property type="entry name" value="DIHYDROOROTATE DEHYDROGENASE (QUINONE), MITOCHONDRIAL-RELATED"/>
    <property type="match status" value="1"/>
</dbReference>
<organism evidence="8 9">
    <name type="scientific">Xiashengella succiniciproducens</name>
    <dbReference type="NCBI Taxonomy" id="2949635"/>
    <lineage>
        <taxon>Bacteria</taxon>
        <taxon>Pseudomonadati</taxon>
        <taxon>Bacteroidota</taxon>
        <taxon>Bacteroidia</taxon>
        <taxon>Marinilabiliales</taxon>
        <taxon>Marinilabiliaceae</taxon>
        <taxon>Xiashengella</taxon>
    </lineage>
</organism>
<comment type="pathway">
    <text evidence="2">Pyrimidine metabolism; UMP biosynthesis via de novo pathway.</text>
</comment>
<proteinExistence type="predicted"/>
<dbReference type="PANTHER" id="PTHR48109:SF3">
    <property type="entry name" value="SLL0744 PROTEIN"/>
    <property type="match status" value="1"/>
</dbReference>
<sequence>MVDLKTKYLGLELKNPIIVGSSGLTGNFESIERLAANGAAAVVIKSLFEEEIRMEYRHSLSKGLADQDSNLDFLDYFDYELKHDMLTRCSALIRDVKSRLGIKVIASINCSSAGEWFSYAAKLEEAGADAIELNIYRLETDVNMSAASISERYLNIVKKVLDHVSIPVAVKLPPYMTDTAYMAGQLAALGVKGLVLFNRFYNPDIDLESNRIVSGQVYSNPSDYAWPLRWISVLSGKVDVDLAASNGIHNAETAVKMIVAGADAVQLVSAIYKNGAGYLLDILTGFEKWMKARDFKDLEAVRSYGRSLKPADPGLFERVQFMKYFGDYSI</sequence>
<evidence type="ECO:0000256" key="1">
    <source>
        <dbReference type="ARBA" id="ARBA00001917"/>
    </source>
</evidence>
<protein>
    <submittedName>
        <fullName evidence="8">Dihydroorotate dehydrogenase-like protein</fullName>
    </submittedName>
</protein>
<name>A0A9J6ZT71_9BACT</name>
<reference evidence="8" key="2">
    <citation type="submission" date="2022-06" db="EMBL/GenBank/DDBJ databases">
        <title>Xiashengella guii gen. nov. sp. nov., a bacterium isolated form anaerobic digestion tank.</title>
        <authorList>
            <person name="Huang H."/>
        </authorList>
    </citation>
    <scope>NUCLEOTIDE SEQUENCE</scope>
    <source>
        <strain evidence="8">Ai-910</strain>
    </source>
</reference>
<evidence type="ECO:0000256" key="5">
    <source>
        <dbReference type="ARBA" id="ARBA00022975"/>
    </source>
</evidence>
<keyword evidence="4" id="KW-0288">FMN</keyword>
<dbReference type="GO" id="GO:0006207">
    <property type="term" value="P:'de novo' pyrimidine nucleobase biosynthetic process"/>
    <property type="evidence" value="ECO:0007669"/>
    <property type="project" value="TreeGrafter"/>
</dbReference>
<evidence type="ECO:0000256" key="3">
    <source>
        <dbReference type="ARBA" id="ARBA00022630"/>
    </source>
</evidence>
<keyword evidence="6" id="KW-0560">Oxidoreductase</keyword>
<comment type="cofactor">
    <cofactor evidence="1">
        <name>FMN</name>
        <dbReference type="ChEBI" id="CHEBI:58210"/>
    </cofactor>
</comment>
<evidence type="ECO:0000259" key="7">
    <source>
        <dbReference type="Pfam" id="PF01180"/>
    </source>
</evidence>
<dbReference type="GO" id="GO:0006222">
    <property type="term" value="P:UMP biosynthetic process"/>
    <property type="evidence" value="ECO:0007669"/>
    <property type="project" value="InterPro"/>
</dbReference>
<dbReference type="GO" id="GO:0004152">
    <property type="term" value="F:dihydroorotate dehydrogenase activity"/>
    <property type="evidence" value="ECO:0007669"/>
    <property type="project" value="InterPro"/>
</dbReference>
<dbReference type="KEGG" id="alkq:M9189_05245"/>
<evidence type="ECO:0000313" key="8">
    <source>
        <dbReference type="EMBL" id="URW80755.1"/>
    </source>
</evidence>
<keyword evidence="5" id="KW-0665">Pyrimidine biosynthesis</keyword>
<keyword evidence="9" id="KW-1185">Reference proteome</keyword>
<dbReference type="InterPro" id="IPR005720">
    <property type="entry name" value="Dihydroorotate_DH_cat"/>
</dbReference>
<dbReference type="GO" id="GO:0005737">
    <property type="term" value="C:cytoplasm"/>
    <property type="evidence" value="ECO:0007669"/>
    <property type="project" value="InterPro"/>
</dbReference>
<evidence type="ECO:0000256" key="2">
    <source>
        <dbReference type="ARBA" id="ARBA00004725"/>
    </source>
</evidence>
<gene>
    <name evidence="8" type="ORF">M9189_05245</name>
</gene>
<dbReference type="EMBL" id="CP098400">
    <property type="protein sequence ID" value="URW80755.1"/>
    <property type="molecule type" value="Genomic_DNA"/>
</dbReference>
<accession>A0A9J6ZT71</accession>
<dbReference type="Proteomes" id="UP001056426">
    <property type="component" value="Chromosome"/>
</dbReference>
<evidence type="ECO:0000313" key="9">
    <source>
        <dbReference type="Proteomes" id="UP001056426"/>
    </source>
</evidence>
<dbReference type="Pfam" id="PF01180">
    <property type="entry name" value="DHO_dh"/>
    <property type="match status" value="1"/>
</dbReference>